<keyword evidence="4" id="KW-1185">Reference proteome</keyword>
<dbReference type="AlphaFoldDB" id="A0A1T4M1J7"/>
<dbReference type="RefSeq" id="WP_078786891.1">
    <property type="nucleotide sequence ID" value="NZ_FMTO01000004.1"/>
</dbReference>
<dbReference type="EMBL" id="FUXA01000006">
    <property type="protein sequence ID" value="SJZ60869.1"/>
    <property type="molecule type" value="Genomic_DNA"/>
</dbReference>
<evidence type="ECO:0000313" key="3">
    <source>
        <dbReference type="EMBL" id="SJZ60869.1"/>
    </source>
</evidence>
<organism evidence="3 4">
    <name type="scientific">Eubacterium ruminantium</name>
    <dbReference type="NCBI Taxonomy" id="42322"/>
    <lineage>
        <taxon>Bacteria</taxon>
        <taxon>Bacillati</taxon>
        <taxon>Bacillota</taxon>
        <taxon>Clostridia</taxon>
        <taxon>Eubacteriales</taxon>
        <taxon>Eubacteriaceae</taxon>
        <taxon>Eubacterium</taxon>
    </lineage>
</organism>
<evidence type="ECO:0000256" key="2">
    <source>
        <dbReference type="SAM" id="SignalP"/>
    </source>
</evidence>
<feature type="compositionally biased region" description="Polar residues" evidence="1">
    <location>
        <begin position="34"/>
        <end position="47"/>
    </location>
</feature>
<dbReference type="PROSITE" id="PS51257">
    <property type="entry name" value="PROKAR_LIPOPROTEIN"/>
    <property type="match status" value="1"/>
</dbReference>
<evidence type="ECO:0000256" key="1">
    <source>
        <dbReference type="SAM" id="MobiDB-lite"/>
    </source>
</evidence>
<sequence length="591" mass="68024">MKKNNLLCAAGLILALSLCSCGKKQAGTIEDYNVDSTNDGENQSMDNTEQDTEYPGDTSDMDDYYPAEMSYDETWKETLNGGNDGFDTVKIDCGYNRFDKTPITVDIFDVPEFTNEYHKKICDSIFDQSKVEVYDHKNPTKKALQEKIDTYESILNYYDKASDTRKIMYYFPNKLISLNDEYTFQESLDKASKDAIVNKISDLKSSYEKAPETIENDYSYEGYLGKINNEDYYLYFGNRNLDEYVNSPRSYQINNRVITIMKKDLNYDLTGVALSDDNMNQNIFLNDAHEDINLKVDDIEKFDIKFNCINNFSHYSIGYTGLSISDHTVIPDDSNLNDYDKEMKLAEEFIGKLGYTDCYVESIEPICWSTPMSAALFLSRDYKFQPFDMKLYDETGGIKISYKIKAESSKYCSISETYNFDAFAESGDTYHFDNNIDVFIKGDEILGCQILNPITHKKSEGVKQLLDYEDVKDIVKNSVNDKSVWNTNGNDRDIVEIDRMQFAYFPIRSKDDPSEYSYIPCYVVYHDIDINIGGLAINKNYFYPTLIINALDGSYINVSEQLENYPMGASNGNKGYESLSKLQWEMFNKED</sequence>
<dbReference type="Proteomes" id="UP000189857">
    <property type="component" value="Unassembled WGS sequence"/>
</dbReference>
<keyword evidence="2" id="KW-0732">Signal</keyword>
<protein>
    <recommendedName>
        <fullName evidence="5">DUF3298 domain-containing protein</fullName>
    </recommendedName>
</protein>
<evidence type="ECO:0008006" key="5">
    <source>
        <dbReference type="Google" id="ProtNLM"/>
    </source>
</evidence>
<gene>
    <name evidence="3" type="ORF">SAMN02745110_01055</name>
</gene>
<proteinExistence type="predicted"/>
<feature type="chain" id="PRO_5010553401" description="DUF3298 domain-containing protein" evidence="2">
    <location>
        <begin position="27"/>
        <end position="591"/>
    </location>
</feature>
<feature type="region of interest" description="Disordered" evidence="1">
    <location>
        <begin position="32"/>
        <end position="60"/>
    </location>
</feature>
<reference evidence="3 4" key="1">
    <citation type="submission" date="2017-02" db="EMBL/GenBank/DDBJ databases">
        <authorList>
            <person name="Peterson S.W."/>
        </authorList>
    </citation>
    <scope>NUCLEOTIDE SEQUENCE [LARGE SCALE GENOMIC DNA]</scope>
    <source>
        <strain evidence="3 4">ATCC 17233</strain>
    </source>
</reference>
<feature type="signal peptide" evidence="2">
    <location>
        <begin position="1"/>
        <end position="26"/>
    </location>
</feature>
<accession>A0A1T4M1J7</accession>
<feature type="compositionally biased region" description="Acidic residues" evidence="1">
    <location>
        <begin position="48"/>
        <end position="60"/>
    </location>
</feature>
<name>A0A1T4M1J7_9FIRM</name>
<dbReference type="OrthoDB" id="9806565at2"/>
<evidence type="ECO:0000313" key="4">
    <source>
        <dbReference type="Proteomes" id="UP000189857"/>
    </source>
</evidence>